<dbReference type="OrthoDB" id="5765590at2"/>
<keyword evidence="2" id="KW-1185">Reference proteome</keyword>
<organism evidence="1 2">
    <name type="scientific">Imhoffiella purpurea</name>
    <dbReference type="NCBI Taxonomy" id="1249627"/>
    <lineage>
        <taxon>Bacteria</taxon>
        <taxon>Pseudomonadati</taxon>
        <taxon>Pseudomonadota</taxon>
        <taxon>Gammaproteobacteria</taxon>
        <taxon>Chromatiales</taxon>
        <taxon>Chromatiaceae</taxon>
        <taxon>Imhoffiella</taxon>
    </lineage>
</organism>
<name>W9V6T8_9GAMM</name>
<sequence length="192" mass="21435">MNKDLKLPKTYKTLLMLALVLGPFCWLAFTEDGQRRTDVALMALLGHPEFNPAIESFNGGLTESRLREVFPKLEWACADGSNPFGNRLCRADIGSFNQIPASNITFFFDGDRLRAAKLVYRRAYHGLISDWLDRRLGGRGAASPVAAESRSAEGVETYQVDDGEIFLREGELGEDEEPALLWISRASLDARH</sequence>
<evidence type="ECO:0000313" key="2">
    <source>
        <dbReference type="Proteomes" id="UP000019460"/>
    </source>
</evidence>
<accession>W9V6T8</accession>
<dbReference type="eggNOG" id="ENOG502ZBNM">
    <property type="taxonomic scope" value="Bacteria"/>
</dbReference>
<dbReference type="STRING" id="1249627.D779_1668"/>
<dbReference type="PATRIC" id="fig|1249627.3.peg.2116"/>
<protein>
    <submittedName>
        <fullName evidence="1">Uncharacterized protein</fullName>
    </submittedName>
</protein>
<reference evidence="1 2" key="1">
    <citation type="submission" date="2012-11" db="EMBL/GenBank/DDBJ databases">
        <title>Genome assembly of Thiorhodococcus sp. AK35.</title>
        <authorList>
            <person name="Nupur N."/>
            <person name="Khatri I."/>
            <person name="Subramanian S."/>
            <person name="Pinnaka A."/>
        </authorList>
    </citation>
    <scope>NUCLEOTIDE SEQUENCE [LARGE SCALE GENOMIC DNA]</scope>
    <source>
        <strain evidence="1 2">AK35</strain>
    </source>
</reference>
<dbReference type="RefSeq" id="WP_043753381.1">
    <property type="nucleotide sequence ID" value="NZ_AONC01000029.1"/>
</dbReference>
<evidence type="ECO:0000313" key="1">
    <source>
        <dbReference type="EMBL" id="EXJ15114.1"/>
    </source>
</evidence>
<proteinExistence type="predicted"/>
<comment type="caution">
    <text evidence="1">The sequence shown here is derived from an EMBL/GenBank/DDBJ whole genome shotgun (WGS) entry which is preliminary data.</text>
</comment>
<gene>
    <name evidence="1" type="ORF">D779_1668</name>
</gene>
<dbReference type="EMBL" id="AONC01000029">
    <property type="protein sequence ID" value="EXJ15114.1"/>
    <property type="molecule type" value="Genomic_DNA"/>
</dbReference>
<dbReference type="AlphaFoldDB" id="W9V6T8"/>
<dbReference type="Proteomes" id="UP000019460">
    <property type="component" value="Unassembled WGS sequence"/>
</dbReference>